<dbReference type="AlphaFoldDB" id="A0AA39NAC5"/>
<comment type="subcellular location">
    <subcellularLocation>
        <location evidence="5">Nucleus</location>
    </subcellularLocation>
</comment>
<dbReference type="PRINTS" id="PR00053">
    <property type="entry name" value="FORKHEAD"/>
</dbReference>
<proteinExistence type="predicted"/>
<gene>
    <name evidence="8" type="ORF">EV420DRAFT_135932</name>
</gene>
<evidence type="ECO:0000259" key="7">
    <source>
        <dbReference type="PROSITE" id="PS50039"/>
    </source>
</evidence>
<dbReference type="SMART" id="SM00339">
    <property type="entry name" value="FH"/>
    <property type="match status" value="1"/>
</dbReference>
<reference evidence="8" key="1">
    <citation type="submission" date="2023-06" db="EMBL/GenBank/DDBJ databases">
        <authorList>
            <consortium name="Lawrence Berkeley National Laboratory"/>
            <person name="Ahrendt S."/>
            <person name="Sahu N."/>
            <person name="Indic B."/>
            <person name="Wong-Bajracharya J."/>
            <person name="Merenyi Z."/>
            <person name="Ke H.-M."/>
            <person name="Monk M."/>
            <person name="Kocsube S."/>
            <person name="Drula E."/>
            <person name="Lipzen A."/>
            <person name="Balint B."/>
            <person name="Henrissat B."/>
            <person name="Andreopoulos B."/>
            <person name="Martin F.M."/>
            <person name="Harder C.B."/>
            <person name="Rigling D."/>
            <person name="Ford K.L."/>
            <person name="Foster G.D."/>
            <person name="Pangilinan J."/>
            <person name="Papanicolaou A."/>
            <person name="Barry K."/>
            <person name="LaButti K."/>
            <person name="Viragh M."/>
            <person name="Koriabine M."/>
            <person name="Yan M."/>
            <person name="Riley R."/>
            <person name="Champramary S."/>
            <person name="Plett K.L."/>
            <person name="Tsai I.J."/>
            <person name="Slot J."/>
            <person name="Sipos G."/>
            <person name="Plett J."/>
            <person name="Nagy L.G."/>
            <person name="Grigoriev I.V."/>
        </authorList>
    </citation>
    <scope>NUCLEOTIDE SEQUENCE</scope>
    <source>
        <strain evidence="8">CCBAS 213</strain>
    </source>
</reference>
<dbReference type="PANTHER" id="PTHR46078:SF2">
    <property type="entry name" value="FORK-HEAD DOMAIN-CONTAINING PROTEIN"/>
    <property type="match status" value="1"/>
</dbReference>
<comment type="caution">
    <text evidence="8">The sequence shown here is derived from an EMBL/GenBank/DDBJ whole genome shotgun (WGS) entry which is preliminary data.</text>
</comment>
<evidence type="ECO:0000313" key="8">
    <source>
        <dbReference type="EMBL" id="KAK0461914.1"/>
    </source>
</evidence>
<protein>
    <recommendedName>
        <fullName evidence="7">Fork-head domain-containing protein</fullName>
    </recommendedName>
</protein>
<name>A0AA39NAC5_ARMTA</name>
<dbReference type="InterPro" id="IPR030456">
    <property type="entry name" value="TF_fork_head_CS_2"/>
</dbReference>
<keyword evidence="2 5" id="KW-0238">DNA-binding</keyword>
<dbReference type="InterPro" id="IPR001766">
    <property type="entry name" value="Fork_head_dom"/>
</dbReference>
<dbReference type="FunFam" id="1.10.10.10:FF:000135">
    <property type="entry name" value="forkhead box protein G1"/>
    <property type="match status" value="1"/>
</dbReference>
<dbReference type="GO" id="GO:0005634">
    <property type="term" value="C:nucleus"/>
    <property type="evidence" value="ECO:0007669"/>
    <property type="project" value="UniProtKB-SubCell"/>
</dbReference>
<dbReference type="Proteomes" id="UP001175211">
    <property type="component" value="Unassembled WGS sequence"/>
</dbReference>
<evidence type="ECO:0000313" key="9">
    <source>
        <dbReference type="Proteomes" id="UP001175211"/>
    </source>
</evidence>
<dbReference type="InterPro" id="IPR045912">
    <property type="entry name" value="FOXJ2/3-like"/>
</dbReference>
<dbReference type="PANTHER" id="PTHR46078">
    <property type="entry name" value="FORKHEAD BOX PROTEIN J2 FAMILY MEMBER"/>
    <property type="match status" value="1"/>
</dbReference>
<feature type="compositionally biased region" description="Basic residues" evidence="6">
    <location>
        <begin position="139"/>
        <end position="153"/>
    </location>
</feature>
<dbReference type="GO" id="GO:0000978">
    <property type="term" value="F:RNA polymerase II cis-regulatory region sequence-specific DNA binding"/>
    <property type="evidence" value="ECO:0007669"/>
    <property type="project" value="TreeGrafter"/>
</dbReference>
<accession>A0AA39NAC5</accession>
<keyword evidence="1" id="KW-0805">Transcription regulation</keyword>
<evidence type="ECO:0000256" key="3">
    <source>
        <dbReference type="ARBA" id="ARBA00023163"/>
    </source>
</evidence>
<dbReference type="InterPro" id="IPR036388">
    <property type="entry name" value="WH-like_DNA-bd_sf"/>
</dbReference>
<evidence type="ECO:0000256" key="5">
    <source>
        <dbReference type="PROSITE-ProRule" id="PRU00089"/>
    </source>
</evidence>
<dbReference type="CDD" id="cd00059">
    <property type="entry name" value="FH_FOX"/>
    <property type="match status" value="1"/>
</dbReference>
<dbReference type="Gene3D" id="1.10.10.10">
    <property type="entry name" value="Winged helix-like DNA-binding domain superfamily/Winged helix DNA-binding domain"/>
    <property type="match status" value="1"/>
</dbReference>
<dbReference type="InterPro" id="IPR036390">
    <property type="entry name" value="WH_DNA-bd_sf"/>
</dbReference>
<feature type="DNA-binding region" description="Fork-head" evidence="5">
    <location>
        <begin position="54"/>
        <end position="149"/>
    </location>
</feature>
<dbReference type="GO" id="GO:0000981">
    <property type="term" value="F:DNA-binding transcription factor activity, RNA polymerase II-specific"/>
    <property type="evidence" value="ECO:0007669"/>
    <property type="project" value="TreeGrafter"/>
</dbReference>
<feature type="region of interest" description="Disordered" evidence="6">
    <location>
        <begin position="1"/>
        <end position="35"/>
    </location>
</feature>
<keyword evidence="9" id="KW-1185">Reference proteome</keyword>
<evidence type="ECO:0000256" key="2">
    <source>
        <dbReference type="ARBA" id="ARBA00023125"/>
    </source>
</evidence>
<feature type="domain" description="Fork-head" evidence="7">
    <location>
        <begin position="54"/>
        <end position="149"/>
    </location>
</feature>
<keyword evidence="4 5" id="KW-0539">Nucleus</keyword>
<keyword evidence="3" id="KW-0804">Transcription</keyword>
<dbReference type="EMBL" id="JAUEPS010000010">
    <property type="protein sequence ID" value="KAK0461914.1"/>
    <property type="molecule type" value="Genomic_DNA"/>
</dbReference>
<evidence type="ECO:0000256" key="6">
    <source>
        <dbReference type="SAM" id="MobiDB-lite"/>
    </source>
</evidence>
<dbReference type="SUPFAM" id="SSF46785">
    <property type="entry name" value="Winged helix' DNA-binding domain"/>
    <property type="match status" value="1"/>
</dbReference>
<sequence length="301" mass="34212">MAQTMTIMGDMGEQTQSDMSVYYQPPPEPENDAQVTGGLPINLDSLRDGPPGTKPFYPYSTLIRYAIKGSPNQRLLLEDIYYAIESRFPYFRSAPNGWKNSVRHNLSLNPCFEKVPRPLTDRGKGSYWTVNENVDPRTGVHRVRKKYNKKGGKGRSSEEVQDMENHTTETYEDPNAQYVSPEGEATQQTQTPFPQAYPPPPPFDPNFMLGIPPPVQIPGPMPILTDENMELDEHGNVNWYHAWIKEIGHLQAVTTEQEKAGADQEWYRMMLFRVRTALMPPPMLTELPPHMVPQQPPTDGQ</sequence>
<dbReference type="PROSITE" id="PS50039">
    <property type="entry name" value="FORK_HEAD_3"/>
    <property type="match status" value="1"/>
</dbReference>
<dbReference type="PROSITE" id="PS00658">
    <property type="entry name" value="FORK_HEAD_2"/>
    <property type="match status" value="1"/>
</dbReference>
<evidence type="ECO:0000256" key="1">
    <source>
        <dbReference type="ARBA" id="ARBA00023015"/>
    </source>
</evidence>
<dbReference type="RefSeq" id="XP_060333652.1">
    <property type="nucleotide sequence ID" value="XM_060468973.1"/>
</dbReference>
<feature type="region of interest" description="Disordered" evidence="6">
    <location>
        <begin position="139"/>
        <end position="202"/>
    </location>
</feature>
<dbReference type="GeneID" id="85352521"/>
<dbReference type="Pfam" id="PF00250">
    <property type="entry name" value="Forkhead"/>
    <property type="match status" value="1"/>
</dbReference>
<evidence type="ECO:0000256" key="4">
    <source>
        <dbReference type="ARBA" id="ARBA00023242"/>
    </source>
</evidence>
<organism evidence="8 9">
    <name type="scientific">Armillaria tabescens</name>
    <name type="common">Ringless honey mushroom</name>
    <name type="synonym">Agaricus tabescens</name>
    <dbReference type="NCBI Taxonomy" id="1929756"/>
    <lineage>
        <taxon>Eukaryota</taxon>
        <taxon>Fungi</taxon>
        <taxon>Dikarya</taxon>
        <taxon>Basidiomycota</taxon>
        <taxon>Agaricomycotina</taxon>
        <taxon>Agaricomycetes</taxon>
        <taxon>Agaricomycetidae</taxon>
        <taxon>Agaricales</taxon>
        <taxon>Marasmiineae</taxon>
        <taxon>Physalacriaceae</taxon>
        <taxon>Desarmillaria</taxon>
    </lineage>
</organism>
<feature type="compositionally biased region" description="Basic and acidic residues" evidence="6">
    <location>
        <begin position="155"/>
        <end position="169"/>
    </location>
</feature>